<dbReference type="GO" id="GO:0004672">
    <property type="term" value="F:protein kinase activity"/>
    <property type="evidence" value="ECO:0007669"/>
    <property type="project" value="InterPro"/>
</dbReference>
<dbReference type="Pfam" id="PF00069">
    <property type="entry name" value="Pkinase"/>
    <property type="match status" value="1"/>
</dbReference>
<dbReference type="PANTHER" id="PTHR24347">
    <property type="entry name" value="SERINE/THREONINE-PROTEIN KINASE"/>
    <property type="match status" value="1"/>
</dbReference>
<evidence type="ECO:0000259" key="1">
    <source>
        <dbReference type="PROSITE" id="PS50011"/>
    </source>
</evidence>
<keyword evidence="2" id="KW-0418">Kinase</keyword>
<accession>A0A194XMF4</accession>
<protein>
    <submittedName>
        <fullName evidence="2">Kinase-like protein</fullName>
    </submittedName>
</protein>
<reference evidence="2 3" key="1">
    <citation type="submission" date="2015-10" db="EMBL/GenBank/DDBJ databases">
        <title>Full genome of DAOMC 229536 Phialocephala scopiformis, a fungal endophyte of spruce producing the potent anti-insectan compound rugulosin.</title>
        <authorList>
            <consortium name="DOE Joint Genome Institute"/>
            <person name="Walker A.K."/>
            <person name="Frasz S.L."/>
            <person name="Seifert K.A."/>
            <person name="Miller J.D."/>
            <person name="Mondo S.J."/>
            <person name="Labutti K."/>
            <person name="Lipzen A."/>
            <person name="Dockter R."/>
            <person name="Kennedy M."/>
            <person name="Grigoriev I.V."/>
            <person name="Spatafora J.W."/>
        </authorList>
    </citation>
    <scope>NUCLEOTIDE SEQUENCE [LARGE SCALE GENOMIC DNA]</scope>
    <source>
        <strain evidence="2 3">CBS 120377</strain>
    </source>
</reference>
<dbReference type="PROSITE" id="PS50011">
    <property type="entry name" value="PROTEIN_KINASE_DOM"/>
    <property type="match status" value="1"/>
</dbReference>
<evidence type="ECO:0000313" key="2">
    <source>
        <dbReference type="EMBL" id="KUJ21306.1"/>
    </source>
</evidence>
<dbReference type="OrthoDB" id="10252171at2759"/>
<organism evidence="2 3">
    <name type="scientific">Mollisia scopiformis</name>
    <name type="common">Conifer needle endophyte fungus</name>
    <name type="synonym">Phialocephala scopiformis</name>
    <dbReference type="NCBI Taxonomy" id="149040"/>
    <lineage>
        <taxon>Eukaryota</taxon>
        <taxon>Fungi</taxon>
        <taxon>Dikarya</taxon>
        <taxon>Ascomycota</taxon>
        <taxon>Pezizomycotina</taxon>
        <taxon>Leotiomycetes</taxon>
        <taxon>Helotiales</taxon>
        <taxon>Mollisiaceae</taxon>
        <taxon>Mollisia</taxon>
    </lineage>
</organism>
<dbReference type="SMART" id="SM00220">
    <property type="entry name" value="S_TKc"/>
    <property type="match status" value="1"/>
</dbReference>
<dbReference type="EMBL" id="KQ947408">
    <property type="protein sequence ID" value="KUJ21306.1"/>
    <property type="molecule type" value="Genomic_DNA"/>
</dbReference>
<dbReference type="GO" id="GO:0005524">
    <property type="term" value="F:ATP binding"/>
    <property type="evidence" value="ECO:0007669"/>
    <property type="project" value="InterPro"/>
</dbReference>
<dbReference type="AlphaFoldDB" id="A0A194XMF4"/>
<keyword evidence="3" id="KW-1185">Reference proteome</keyword>
<sequence length="344" mass="38699">MKYLEHGDLEGYLTDPMPENEGRTVTQQACNILILHKGPEWWIKIADFGISKRVENTALRTRIGTDAYLAPETKGKNFTFAIDIWAVGAIVFRMVSCRLPFLDDPALSDYVEGALPFPVVNGISQECSEFMVQTMKASPLKRPTSHRAMSHPWLRVADQVTTSVPVPAGKTGGLPLPELRTYKPSSQFQAYNLPTLNAERASTAPDIQAPEVLIPNIPVSSSASNHTHNNGTARKSIERTWPSLELRRKQTLKSNEYDDTVNRYPGAVTSLHFSIRGHRILSRTKNVFALWESGENEEFWCRGQQHIQARGVVRSIHVSQRGDKFTLRRQRPGEGKCDISERHL</sequence>
<proteinExistence type="predicted"/>
<evidence type="ECO:0000313" key="3">
    <source>
        <dbReference type="Proteomes" id="UP000070700"/>
    </source>
</evidence>
<dbReference type="STRING" id="149040.A0A194XMF4"/>
<dbReference type="GeneID" id="28831974"/>
<gene>
    <name evidence="2" type="ORF">LY89DRAFT_778876</name>
</gene>
<dbReference type="InParanoid" id="A0A194XMF4"/>
<dbReference type="KEGG" id="psco:LY89DRAFT_778876"/>
<dbReference type="InterPro" id="IPR000719">
    <property type="entry name" value="Prot_kinase_dom"/>
</dbReference>
<keyword evidence="2" id="KW-0808">Transferase</keyword>
<feature type="domain" description="Protein kinase" evidence="1">
    <location>
        <begin position="1"/>
        <end position="154"/>
    </location>
</feature>
<dbReference type="Gene3D" id="1.10.510.10">
    <property type="entry name" value="Transferase(Phosphotransferase) domain 1"/>
    <property type="match status" value="1"/>
</dbReference>
<dbReference type="SUPFAM" id="SSF56112">
    <property type="entry name" value="Protein kinase-like (PK-like)"/>
    <property type="match status" value="1"/>
</dbReference>
<name>A0A194XMF4_MOLSC</name>
<dbReference type="InterPro" id="IPR011009">
    <property type="entry name" value="Kinase-like_dom_sf"/>
</dbReference>
<dbReference type="Proteomes" id="UP000070700">
    <property type="component" value="Unassembled WGS sequence"/>
</dbReference>
<dbReference type="RefSeq" id="XP_018075661.1">
    <property type="nucleotide sequence ID" value="XM_018222248.1"/>
</dbReference>